<gene>
    <name evidence="1" type="ORF">RhiirA1_461878</name>
</gene>
<evidence type="ECO:0000313" key="1">
    <source>
        <dbReference type="EMBL" id="PKC64830.1"/>
    </source>
</evidence>
<name>A0A2N0RNG3_9GLOM</name>
<comment type="caution">
    <text evidence="1">The sequence shown here is derived from an EMBL/GenBank/DDBJ whole genome shotgun (WGS) entry which is preliminary data.</text>
</comment>
<evidence type="ECO:0000313" key="2">
    <source>
        <dbReference type="Proteomes" id="UP000232688"/>
    </source>
</evidence>
<proteinExistence type="predicted"/>
<sequence>MNSDITGLKISVLEDGLGLQILALKNVLGYYWTQDFGFGGQTWIPDFGFEFETKGIDDEHRTCNSRRPQNKRRSVARDLKFTVFIETPSKAFSDLSFPKVIIKYLIVELEARLKAIPINESDAPKSQYACSYLVVGANLYELRPEKYRRTQWTWIGRFHNRLAQTAKRLGIAQNAIQLESALSNRKRKANEMEEDSMFVGKILGIVTDAEKCTLWNAHSTIKTGKDSNY</sequence>
<organism evidence="1 2">
    <name type="scientific">Rhizophagus irregularis</name>
    <dbReference type="NCBI Taxonomy" id="588596"/>
    <lineage>
        <taxon>Eukaryota</taxon>
        <taxon>Fungi</taxon>
        <taxon>Fungi incertae sedis</taxon>
        <taxon>Mucoromycota</taxon>
        <taxon>Glomeromycotina</taxon>
        <taxon>Glomeromycetes</taxon>
        <taxon>Glomerales</taxon>
        <taxon>Glomeraceae</taxon>
        <taxon>Rhizophagus</taxon>
    </lineage>
</organism>
<dbReference type="EMBL" id="LLXH01000599">
    <property type="protein sequence ID" value="PKC64830.1"/>
    <property type="molecule type" value="Genomic_DNA"/>
</dbReference>
<dbReference type="Proteomes" id="UP000232688">
    <property type="component" value="Unassembled WGS sequence"/>
</dbReference>
<reference evidence="1 2" key="2">
    <citation type="submission" date="2017-10" db="EMBL/GenBank/DDBJ databases">
        <title>Genome analyses suggest a sexual origin of heterokaryosis in a supposedly ancient asexual fungus.</title>
        <authorList>
            <person name="Corradi N."/>
            <person name="Sedzielewska K."/>
            <person name="Noel J."/>
            <person name="Charron P."/>
            <person name="Farinelli L."/>
            <person name="Marton T."/>
            <person name="Kruger M."/>
            <person name="Pelin A."/>
            <person name="Brachmann A."/>
            <person name="Corradi N."/>
        </authorList>
    </citation>
    <scope>NUCLEOTIDE SEQUENCE [LARGE SCALE GENOMIC DNA]</scope>
    <source>
        <strain evidence="1 2">A1</strain>
    </source>
</reference>
<dbReference type="VEuPathDB" id="FungiDB:RhiirA1_461878"/>
<protein>
    <submittedName>
        <fullName evidence="1">Uncharacterized protein</fullName>
    </submittedName>
</protein>
<dbReference type="AlphaFoldDB" id="A0A2N0RNG3"/>
<reference evidence="1 2" key="1">
    <citation type="submission" date="2017-10" db="EMBL/GenBank/DDBJ databases">
        <title>Extensive intraspecific genome diversity in a model arbuscular mycorrhizal fungus.</title>
        <authorList>
            <person name="Chen E.C.H."/>
            <person name="Morin E."/>
            <person name="Baudet D."/>
            <person name="Noel J."/>
            <person name="Ndikumana S."/>
            <person name="Charron P."/>
            <person name="St-Onge C."/>
            <person name="Giorgi J."/>
            <person name="Grigoriev I.V."/>
            <person name="Roux C."/>
            <person name="Martin F.M."/>
            <person name="Corradi N."/>
        </authorList>
    </citation>
    <scope>NUCLEOTIDE SEQUENCE [LARGE SCALE GENOMIC DNA]</scope>
    <source>
        <strain evidence="1 2">A1</strain>
    </source>
</reference>
<accession>A0A2N0RNG3</accession>